<dbReference type="GO" id="GO:0071444">
    <property type="term" value="P:cellular response to pheromone"/>
    <property type="evidence" value="ECO:0007669"/>
    <property type="project" value="EnsemblFungi"/>
</dbReference>
<feature type="compositionally biased region" description="Polar residues" evidence="6">
    <location>
        <begin position="272"/>
        <end position="297"/>
    </location>
</feature>
<feature type="region of interest" description="Disordered" evidence="6">
    <location>
        <begin position="363"/>
        <end position="419"/>
    </location>
</feature>
<evidence type="ECO:0000256" key="3">
    <source>
        <dbReference type="ARBA" id="ARBA00023163"/>
    </source>
</evidence>
<evidence type="ECO:0000256" key="2">
    <source>
        <dbReference type="ARBA" id="ARBA00023015"/>
    </source>
</evidence>
<reference evidence="7 8" key="1">
    <citation type="journal article" date="2011" name="Proc. Natl. Acad. Sci. U.S.A.">
        <title>Evolutionary erosion of yeast sex chromosomes by mating-type switching accidents.</title>
        <authorList>
            <person name="Gordon J.L."/>
            <person name="Armisen D."/>
            <person name="Proux-Wera E."/>
            <person name="Oheigeartaigh S.S."/>
            <person name="Byrne K.P."/>
            <person name="Wolfe K.H."/>
        </authorList>
    </citation>
    <scope>NUCLEOTIDE SEQUENCE [LARGE SCALE GENOMIC DNA]</scope>
    <source>
        <strain evidence="8">ATCC 22294 / BCRC 22015 / CBS 2517 / CECT 1963 / NBRC 1671 / NRRL Y-8276</strain>
    </source>
</reference>
<dbReference type="Pfam" id="PF02200">
    <property type="entry name" value="STE"/>
    <property type="match status" value="1"/>
</dbReference>
<dbReference type="eggNOG" id="ENOG502QTVR">
    <property type="taxonomic scope" value="Eukaryota"/>
</dbReference>
<dbReference type="GO" id="GO:0005654">
    <property type="term" value="C:nucleoplasm"/>
    <property type="evidence" value="ECO:0007669"/>
    <property type="project" value="EnsemblFungi"/>
</dbReference>
<feature type="compositionally biased region" description="Basic and acidic residues" evidence="6">
    <location>
        <begin position="563"/>
        <end position="579"/>
    </location>
</feature>
<dbReference type="GO" id="GO:1990527">
    <property type="term" value="C:Tec1p-Ste12p-Dig1p complex"/>
    <property type="evidence" value="ECO:0007669"/>
    <property type="project" value="EnsemblFungi"/>
</dbReference>
<evidence type="ECO:0000313" key="7">
    <source>
        <dbReference type="EMBL" id="CCF58083.1"/>
    </source>
</evidence>
<dbReference type="InterPro" id="IPR052127">
    <property type="entry name" value="STE12_transcription_factor"/>
</dbReference>
<protein>
    <submittedName>
        <fullName evidence="7">Uncharacterized protein</fullName>
    </submittedName>
</protein>
<keyword evidence="3" id="KW-0804">Transcription</keyword>
<dbReference type="GO" id="GO:0003700">
    <property type="term" value="F:DNA-binding transcription factor activity"/>
    <property type="evidence" value="ECO:0007669"/>
    <property type="project" value="EnsemblFungi"/>
</dbReference>
<evidence type="ECO:0000256" key="5">
    <source>
        <dbReference type="ARBA" id="ARBA00024345"/>
    </source>
</evidence>
<evidence type="ECO:0000256" key="4">
    <source>
        <dbReference type="ARBA" id="ARBA00023242"/>
    </source>
</evidence>
<dbReference type="InParanoid" id="H2AUN3"/>
<name>H2AUN3_KAZAF</name>
<dbReference type="SMART" id="SM00424">
    <property type="entry name" value="STE"/>
    <property type="match status" value="1"/>
</dbReference>
<keyword evidence="2" id="KW-0805">Transcription regulation</keyword>
<dbReference type="GO" id="GO:0007124">
    <property type="term" value="P:pseudohyphal growth"/>
    <property type="evidence" value="ECO:0007669"/>
    <property type="project" value="EnsemblFungi"/>
</dbReference>
<dbReference type="PANTHER" id="PTHR47427">
    <property type="entry name" value="PROTEIN STE12"/>
    <property type="match status" value="1"/>
</dbReference>
<feature type="compositionally biased region" description="Polar residues" evidence="6">
    <location>
        <begin position="541"/>
        <end position="552"/>
    </location>
</feature>
<dbReference type="FunCoup" id="H2AUN3">
    <property type="interactions" value="2759"/>
</dbReference>
<sequence length="602" mass="69569">MMKIQLSKERTESILKNEVEGSTEVIQSTPEEVEEALVLIDELKYFLTTAPVNWQENQVIRRYYLNNEMGFVSCVFWNNLYYITGTDIVKCCMYRMQKFGRKIVQKKKFEEGIFSDLRNLKCGIDATLELPKSEFLAFLFRNSCLKTQKKQKVFFWFSVPHDKLFADALERDLKREASGHASTTKATNEPAYSFQYDSYMGQSLYDQLVKHVTIKKNTLESTNVKLEDAKENNRMYSGFLKTEDDTLASLSDEEKRESRSTDSRGLDPMIRTLQSSRDSSPTLFDTSDPVQAETRPSSILKHKESINNEMNDFSLDYFPVDIDYSNEEDKLGPLNSDILETVSSTNMYGSNVNPFEEHIFSNFQYGKKNPNSTTGKTPKSSRKSRDYTQELLQLDGLEENEPLKMNDRRKSTKGYENMFNPNQRYGSYEAMRTANLYQSPGYNQYPTEILAQTIEQPMIGFEGIFTPQNVYNKEFQAEPFDWNLLQPSPAHAINSYTPGFRPANAYPWAQGPFVSVGTPANYPMYYPQKTPKFVRRPFMINQPNSSTGNQFSRQRKVTKPAHRSSESYTRESKSSIQDKIKESAKQLQANIQNKTLEKSWQK</sequence>
<dbReference type="Proteomes" id="UP000005220">
    <property type="component" value="Chromosome 4"/>
</dbReference>
<dbReference type="GO" id="GO:0000747">
    <property type="term" value="P:conjugation with cellular fusion"/>
    <property type="evidence" value="ECO:0007669"/>
    <property type="project" value="EnsemblFungi"/>
</dbReference>
<dbReference type="GeneID" id="13882407"/>
<dbReference type="InterPro" id="IPR003120">
    <property type="entry name" value="Ste12"/>
</dbReference>
<dbReference type="PANTHER" id="PTHR47427:SF1">
    <property type="entry name" value="PROTEIN STE12"/>
    <property type="match status" value="1"/>
</dbReference>
<evidence type="ECO:0000313" key="8">
    <source>
        <dbReference type="Proteomes" id="UP000005220"/>
    </source>
</evidence>
<feature type="region of interest" description="Disordered" evidence="6">
    <location>
        <begin position="539"/>
        <end position="579"/>
    </location>
</feature>
<feature type="region of interest" description="Disordered" evidence="6">
    <location>
        <begin position="247"/>
        <end position="303"/>
    </location>
</feature>
<dbReference type="GO" id="GO:0001403">
    <property type="term" value="P:invasive growth in response to glucose limitation"/>
    <property type="evidence" value="ECO:0007669"/>
    <property type="project" value="EnsemblFungi"/>
</dbReference>
<dbReference type="STRING" id="1071382.H2AUN3"/>
<dbReference type="AlphaFoldDB" id="H2AUN3"/>
<dbReference type="OrthoDB" id="1095242at2759"/>
<feature type="compositionally biased region" description="Basic residues" evidence="6">
    <location>
        <begin position="553"/>
        <end position="562"/>
    </location>
</feature>
<dbReference type="GO" id="GO:0000122">
    <property type="term" value="P:negative regulation of transcription by RNA polymerase II"/>
    <property type="evidence" value="ECO:0007669"/>
    <property type="project" value="EnsemblFungi"/>
</dbReference>
<dbReference type="GO" id="GO:0045944">
    <property type="term" value="P:positive regulation of transcription by RNA polymerase II"/>
    <property type="evidence" value="ECO:0007669"/>
    <property type="project" value="EnsemblFungi"/>
</dbReference>
<dbReference type="GO" id="GO:2000220">
    <property type="term" value="P:regulation of pseudohyphal growth"/>
    <property type="evidence" value="ECO:0007669"/>
    <property type="project" value="TreeGrafter"/>
</dbReference>
<dbReference type="KEGG" id="kaf:KAFR_0D04350"/>
<keyword evidence="4" id="KW-0539">Nucleus</keyword>
<proteinExistence type="inferred from homology"/>
<dbReference type="EMBL" id="HE650824">
    <property type="protein sequence ID" value="CCF58083.1"/>
    <property type="molecule type" value="Genomic_DNA"/>
</dbReference>
<accession>H2AUN3</accession>
<organism evidence="7 8">
    <name type="scientific">Kazachstania africana (strain ATCC 22294 / BCRC 22015 / CBS 2517 / CECT 1963 / NBRC 1671 / NRRL Y-8276)</name>
    <name type="common">Yeast</name>
    <name type="synonym">Kluyveromyces africanus</name>
    <dbReference type="NCBI Taxonomy" id="1071382"/>
    <lineage>
        <taxon>Eukaryota</taxon>
        <taxon>Fungi</taxon>
        <taxon>Dikarya</taxon>
        <taxon>Ascomycota</taxon>
        <taxon>Saccharomycotina</taxon>
        <taxon>Saccharomycetes</taxon>
        <taxon>Saccharomycetales</taxon>
        <taxon>Saccharomycetaceae</taxon>
        <taxon>Kazachstania</taxon>
    </lineage>
</organism>
<feature type="compositionally biased region" description="Basic and acidic residues" evidence="6">
    <location>
        <begin position="252"/>
        <end position="265"/>
    </location>
</feature>
<dbReference type="HOGENOM" id="CLU_019798_0_0_1"/>
<feature type="compositionally biased region" description="Polar residues" evidence="6">
    <location>
        <begin position="363"/>
        <end position="378"/>
    </location>
</feature>
<dbReference type="RefSeq" id="XP_003957218.1">
    <property type="nucleotide sequence ID" value="XM_003957169.1"/>
</dbReference>
<evidence type="ECO:0000256" key="1">
    <source>
        <dbReference type="ARBA" id="ARBA00004123"/>
    </source>
</evidence>
<comment type="subcellular location">
    <subcellularLocation>
        <location evidence="1">Nucleus</location>
    </subcellularLocation>
</comment>
<keyword evidence="8" id="KW-1185">Reference proteome</keyword>
<dbReference type="GO" id="GO:1990526">
    <property type="term" value="C:Ste12p-Dig1p-Dig2p complex"/>
    <property type="evidence" value="ECO:0007669"/>
    <property type="project" value="EnsemblFungi"/>
</dbReference>
<comment type="similarity">
    <text evidence="5">Belongs to the STE12 transcription factor family.</text>
</comment>
<evidence type="ECO:0000256" key="6">
    <source>
        <dbReference type="SAM" id="MobiDB-lite"/>
    </source>
</evidence>
<gene>
    <name evidence="7" type="primary">KAFR0D04350</name>
    <name evidence="7" type="ORF">KAFR_0D04350</name>
</gene>